<evidence type="ECO:0000313" key="15">
    <source>
        <dbReference type="EMBL" id="PFH02947.1"/>
    </source>
</evidence>
<keyword evidence="8 13" id="KW-0949">S-adenosyl-L-methionine</keyword>
<dbReference type="NCBIfam" id="TIGR00446">
    <property type="entry name" value="nop2p"/>
    <property type="match status" value="1"/>
</dbReference>
<dbReference type="InterPro" id="IPR035926">
    <property type="entry name" value="NusB-like_sf"/>
</dbReference>
<organism evidence="15 16">
    <name type="scientific">Acetivibrio thermocellus AD2</name>
    <dbReference type="NCBI Taxonomy" id="1138384"/>
    <lineage>
        <taxon>Bacteria</taxon>
        <taxon>Bacillati</taxon>
        <taxon>Bacillota</taxon>
        <taxon>Clostridia</taxon>
        <taxon>Eubacteriales</taxon>
        <taxon>Oscillospiraceae</taxon>
        <taxon>Acetivibrio</taxon>
    </lineage>
</organism>
<dbReference type="GO" id="GO:0006355">
    <property type="term" value="P:regulation of DNA-templated transcription"/>
    <property type="evidence" value="ECO:0007669"/>
    <property type="project" value="InterPro"/>
</dbReference>
<evidence type="ECO:0000256" key="8">
    <source>
        <dbReference type="ARBA" id="ARBA00022691"/>
    </source>
</evidence>
<keyword evidence="4" id="KW-0963">Cytoplasm</keyword>
<protein>
    <recommendedName>
        <fullName evidence="3">16S rRNA (cytosine(967)-C(5))-methyltransferase</fullName>
        <ecNumber evidence="3">2.1.1.176</ecNumber>
    </recommendedName>
    <alternativeName>
        <fullName evidence="10">16S rRNA m5C967 methyltransferase</fullName>
    </alternativeName>
    <alternativeName>
        <fullName evidence="11">rRNA (cytosine-C(5)-)-methyltransferase RsmB</fullName>
    </alternativeName>
</protein>
<dbReference type="Proteomes" id="UP000223596">
    <property type="component" value="Unassembled WGS sequence"/>
</dbReference>
<keyword evidence="9 13" id="KW-0694">RNA-binding</keyword>
<evidence type="ECO:0000256" key="7">
    <source>
        <dbReference type="ARBA" id="ARBA00022679"/>
    </source>
</evidence>
<dbReference type="PROSITE" id="PS51686">
    <property type="entry name" value="SAM_MT_RSMB_NOP"/>
    <property type="match status" value="1"/>
</dbReference>
<feature type="binding site" evidence="13">
    <location>
        <position position="318"/>
    </location>
    <ligand>
        <name>S-adenosyl-L-methionine</name>
        <dbReference type="ChEBI" id="CHEBI:59789"/>
    </ligand>
</feature>
<dbReference type="PRINTS" id="PR02008">
    <property type="entry name" value="RCMTFAMILY"/>
</dbReference>
<keyword evidence="6 13" id="KW-0489">Methyltransferase</keyword>
<dbReference type="RefSeq" id="WP_003517649.1">
    <property type="nucleotide sequence ID" value="NZ_CP013828.1"/>
</dbReference>
<dbReference type="FunFam" id="3.30.70.1170:FF:000003">
    <property type="entry name" value="16S rRNA (Cytosine(967)-C(5))-methyltransferase RsmB"/>
    <property type="match status" value="1"/>
</dbReference>
<dbReference type="InterPro" id="IPR029063">
    <property type="entry name" value="SAM-dependent_MTases_sf"/>
</dbReference>
<evidence type="ECO:0000256" key="5">
    <source>
        <dbReference type="ARBA" id="ARBA00022552"/>
    </source>
</evidence>
<feature type="binding site" evidence="13">
    <location>
        <position position="291"/>
    </location>
    <ligand>
        <name>S-adenosyl-L-methionine</name>
        <dbReference type="ChEBI" id="CHEBI:59789"/>
    </ligand>
</feature>
<comment type="caution">
    <text evidence="15">The sequence shown here is derived from an EMBL/GenBank/DDBJ whole genome shotgun (WGS) entry which is preliminary data.</text>
</comment>
<dbReference type="GO" id="GO:0008649">
    <property type="term" value="F:rRNA methyltransferase activity"/>
    <property type="evidence" value="ECO:0007669"/>
    <property type="project" value="InterPro"/>
</dbReference>
<evidence type="ECO:0000256" key="11">
    <source>
        <dbReference type="ARBA" id="ARBA00031088"/>
    </source>
</evidence>
<evidence type="ECO:0000256" key="10">
    <source>
        <dbReference type="ARBA" id="ARBA00030399"/>
    </source>
</evidence>
<dbReference type="PANTHER" id="PTHR22807:SF53">
    <property type="entry name" value="RIBOSOMAL RNA SMALL SUBUNIT METHYLTRANSFERASE B-RELATED"/>
    <property type="match status" value="1"/>
</dbReference>
<dbReference type="Pfam" id="PF22458">
    <property type="entry name" value="RsmF-B_ferredox"/>
    <property type="match status" value="1"/>
</dbReference>
<comment type="catalytic activity">
    <reaction evidence="12">
        <text>cytidine(967) in 16S rRNA + S-adenosyl-L-methionine = 5-methylcytidine(967) in 16S rRNA + S-adenosyl-L-homocysteine + H(+)</text>
        <dbReference type="Rhea" id="RHEA:42748"/>
        <dbReference type="Rhea" id="RHEA-COMP:10219"/>
        <dbReference type="Rhea" id="RHEA-COMP:10220"/>
        <dbReference type="ChEBI" id="CHEBI:15378"/>
        <dbReference type="ChEBI" id="CHEBI:57856"/>
        <dbReference type="ChEBI" id="CHEBI:59789"/>
        <dbReference type="ChEBI" id="CHEBI:74483"/>
        <dbReference type="ChEBI" id="CHEBI:82748"/>
        <dbReference type="EC" id="2.1.1.176"/>
    </reaction>
</comment>
<dbReference type="InterPro" id="IPR004573">
    <property type="entry name" value="rRNA_ssu_MeTfrase_B"/>
</dbReference>
<dbReference type="PANTHER" id="PTHR22807">
    <property type="entry name" value="NOP2 YEAST -RELATED NOL1/NOP2/FMU SUN DOMAIN-CONTAINING"/>
    <property type="match status" value="1"/>
</dbReference>
<feature type="active site" description="Nucleophile" evidence="13">
    <location>
        <position position="389"/>
    </location>
</feature>
<accession>A0AB36TGC2</accession>
<dbReference type="GO" id="GO:0003723">
    <property type="term" value="F:RNA binding"/>
    <property type="evidence" value="ECO:0007669"/>
    <property type="project" value="UniProtKB-UniRule"/>
</dbReference>
<evidence type="ECO:0000256" key="13">
    <source>
        <dbReference type="PROSITE-ProRule" id="PRU01023"/>
    </source>
</evidence>
<evidence type="ECO:0000256" key="3">
    <source>
        <dbReference type="ARBA" id="ARBA00012140"/>
    </source>
</evidence>
<dbReference type="SUPFAM" id="SSF53335">
    <property type="entry name" value="S-adenosyl-L-methionine-dependent methyltransferases"/>
    <property type="match status" value="1"/>
</dbReference>
<sequence>MDMRTKVDKVRETALKILYDINEKGAYSNISLNKYLNGQEFESIDRAFITDIVYGTLKWQYTIDYLIEKFSSVKIKKISPWIFNILRMGIYQLIYTDKIPFFAACNESVKLAAKYGHAASSKYVNAVLRNIARNKENLPYPDRNNDTAHYLSVKYSHPVWMVKDWLDCFGEEFTEGLLKANNEVAPFTVRVNDLKISKKELVDILTKDGFEVENGKYLDEALIIRNPSAVQKMDAFAKGYFQVQDESSMLVAKVLDPKPGETILDVCSAPGGKSTHIAQIMKNRGTVISRDIHEHKIKLIEQAKERLGLEIIKTEVFDAAVLDGKLIEKIDRVLVDAPCTGFGIIRRKPDIKWSKNSEDKAEIVSLQHKILSTASKYVKDGGVLVYSTCTLEPEENEKAVERFIEENKDFYLEDITEFLPDALRKESAGKGYIQLYPNIDGIDGFFIARMRKRSK</sequence>
<evidence type="ECO:0000313" key="16">
    <source>
        <dbReference type="Proteomes" id="UP000223596"/>
    </source>
</evidence>
<comment type="function">
    <text evidence="1">Specifically methylates the cytosine at position 967 (m5C967) of 16S rRNA.</text>
</comment>
<dbReference type="Gene3D" id="3.40.50.150">
    <property type="entry name" value="Vaccinia Virus protein VP39"/>
    <property type="match status" value="1"/>
</dbReference>
<comment type="similarity">
    <text evidence="13">Belongs to the class I-like SAM-binding methyltransferase superfamily. RsmB/NOP family.</text>
</comment>
<dbReference type="Gene3D" id="3.30.70.1170">
    <property type="entry name" value="Sun protein, domain 3"/>
    <property type="match status" value="1"/>
</dbReference>
<evidence type="ECO:0000256" key="12">
    <source>
        <dbReference type="ARBA" id="ARBA00047283"/>
    </source>
</evidence>
<dbReference type="SUPFAM" id="SSF48013">
    <property type="entry name" value="NusB-like"/>
    <property type="match status" value="1"/>
</dbReference>
<dbReference type="Gene3D" id="1.10.940.10">
    <property type="entry name" value="NusB-like"/>
    <property type="match status" value="1"/>
</dbReference>
<evidence type="ECO:0000259" key="14">
    <source>
        <dbReference type="PROSITE" id="PS51686"/>
    </source>
</evidence>
<keyword evidence="7 13" id="KW-0808">Transferase</keyword>
<evidence type="ECO:0000256" key="4">
    <source>
        <dbReference type="ARBA" id="ARBA00022490"/>
    </source>
</evidence>
<dbReference type="AlphaFoldDB" id="A0AB36TGC2"/>
<dbReference type="InterPro" id="IPR006027">
    <property type="entry name" value="NusB_RsmB_TIM44"/>
</dbReference>
<evidence type="ECO:0000256" key="6">
    <source>
        <dbReference type="ARBA" id="ARBA00022603"/>
    </source>
</evidence>
<gene>
    <name evidence="15" type="ORF">M972_111741</name>
</gene>
<feature type="binding site" evidence="13">
    <location>
        <begin position="267"/>
        <end position="273"/>
    </location>
    <ligand>
        <name>S-adenosyl-L-methionine</name>
        <dbReference type="ChEBI" id="CHEBI:59789"/>
    </ligand>
</feature>
<keyword evidence="5" id="KW-0698">rRNA processing</keyword>
<evidence type="ECO:0000256" key="9">
    <source>
        <dbReference type="ARBA" id="ARBA00022884"/>
    </source>
</evidence>
<dbReference type="InterPro" id="IPR001678">
    <property type="entry name" value="MeTrfase_RsmB-F_NOP2_dom"/>
</dbReference>
<dbReference type="CDD" id="cd02440">
    <property type="entry name" value="AdoMet_MTases"/>
    <property type="match status" value="1"/>
</dbReference>
<feature type="binding site" evidence="13">
    <location>
        <position position="336"/>
    </location>
    <ligand>
        <name>S-adenosyl-L-methionine</name>
        <dbReference type="ChEBI" id="CHEBI:59789"/>
    </ligand>
</feature>
<proteinExistence type="inferred from homology"/>
<dbReference type="FunFam" id="1.10.940.10:FF:000006">
    <property type="entry name" value="16S rRNA (Cytosine(967)-C(5))-methyltransferase RsmB"/>
    <property type="match status" value="1"/>
</dbReference>
<dbReference type="EC" id="2.1.1.176" evidence="3"/>
<evidence type="ECO:0000256" key="2">
    <source>
        <dbReference type="ARBA" id="ARBA00004496"/>
    </source>
</evidence>
<comment type="subcellular location">
    <subcellularLocation>
        <location evidence="2">Cytoplasm</location>
    </subcellularLocation>
</comment>
<dbReference type="InterPro" id="IPR049560">
    <property type="entry name" value="MeTrfase_RsmB-F_NOP2_cat"/>
</dbReference>
<dbReference type="NCBIfam" id="TIGR00563">
    <property type="entry name" value="rsmB"/>
    <property type="match status" value="1"/>
</dbReference>
<dbReference type="InterPro" id="IPR023267">
    <property type="entry name" value="RCMT"/>
</dbReference>
<dbReference type="InterPro" id="IPR011023">
    <property type="entry name" value="Nop2p"/>
</dbReference>
<dbReference type="NCBIfam" id="NF011494">
    <property type="entry name" value="PRK14902.1"/>
    <property type="match status" value="1"/>
</dbReference>
<dbReference type="GO" id="GO:0005737">
    <property type="term" value="C:cytoplasm"/>
    <property type="evidence" value="ECO:0007669"/>
    <property type="project" value="UniProtKB-SubCell"/>
</dbReference>
<dbReference type="Pfam" id="PF01189">
    <property type="entry name" value="Methyltr_RsmB-F"/>
    <property type="match status" value="1"/>
</dbReference>
<feature type="domain" description="SAM-dependent MTase RsmB/NOP-type" evidence="14">
    <location>
        <begin position="177"/>
        <end position="453"/>
    </location>
</feature>
<evidence type="ECO:0000256" key="1">
    <source>
        <dbReference type="ARBA" id="ARBA00002724"/>
    </source>
</evidence>
<dbReference type="Pfam" id="PF01029">
    <property type="entry name" value="NusB"/>
    <property type="match status" value="1"/>
</dbReference>
<dbReference type="InterPro" id="IPR054728">
    <property type="entry name" value="RsmB-like_ferredoxin"/>
</dbReference>
<dbReference type="FunFam" id="3.40.50.150:FF:000257">
    <property type="entry name" value="16S rRNA methyltransferase"/>
    <property type="match status" value="1"/>
</dbReference>
<dbReference type="GeneID" id="35805401"/>
<name>A0AB36TGC2_ACETH</name>
<dbReference type="EMBL" id="PDBW01000001">
    <property type="protein sequence ID" value="PFH02947.1"/>
    <property type="molecule type" value="Genomic_DNA"/>
</dbReference>
<reference evidence="15 16" key="1">
    <citation type="submission" date="2017-09" db="EMBL/GenBank/DDBJ databases">
        <title>Evaluation of Pacific Biosciences Sequencing Technology to Finishing C. thermocellum Genome Sequences.</title>
        <authorList>
            <person name="Brown S."/>
        </authorList>
    </citation>
    <scope>NUCLEOTIDE SEQUENCE [LARGE SCALE GENOMIC DNA]</scope>
    <source>
        <strain evidence="15 16">AD2</strain>
    </source>
</reference>